<accession>A0A9D4U6M6</accession>
<protein>
    <submittedName>
        <fullName evidence="2">Uncharacterized protein</fullName>
    </submittedName>
</protein>
<dbReference type="Proteomes" id="UP000886520">
    <property type="component" value="Chromosome 22"/>
</dbReference>
<evidence type="ECO:0000313" key="2">
    <source>
        <dbReference type="EMBL" id="KAI5062526.1"/>
    </source>
</evidence>
<organism evidence="2 3">
    <name type="scientific">Adiantum capillus-veneris</name>
    <name type="common">Maidenhair fern</name>
    <dbReference type="NCBI Taxonomy" id="13818"/>
    <lineage>
        <taxon>Eukaryota</taxon>
        <taxon>Viridiplantae</taxon>
        <taxon>Streptophyta</taxon>
        <taxon>Embryophyta</taxon>
        <taxon>Tracheophyta</taxon>
        <taxon>Polypodiopsida</taxon>
        <taxon>Polypodiidae</taxon>
        <taxon>Polypodiales</taxon>
        <taxon>Pteridineae</taxon>
        <taxon>Pteridaceae</taxon>
        <taxon>Vittarioideae</taxon>
        <taxon>Adiantum</taxon>
    </lineage>
</organism>
<feature type="region of interest" description="Disordered" evidence="1">
    <location>
        <begin position="52"/>
        <end position="115"/>
    </location>
</feature>
<proteinExistence type="predicted"/>
<dbReference type="EMBL" id="JABFUD020000022">
    <property type="protein sequence ID" value="KAI5062526.1"/>
    <property type="molecule type" value="Genomic_DNA"/>
</dbReference>
<evidence type="ECO:0000256" key="1">
    <source>
        <dbReference type="SAM" id="MobiDB-lite"/>
    </source>
</evidence>
<reference evidence="2" key="1">
    <citation type="submission" date="2021-01" db="EMBL/GenBank/DDBJ databases">
        <title>Adiantum capillus-veneris genome.</title>
        <authorList>
            <person name="Fang Y."/>
            <person name="Liao Q."/>
        </authorList>
    </citation>
    <scope>NUCLEOTIDE SEQUENCE</scope>
    <source>
        <strain evidence="2">H3</strain>
        <tissue evidence="2">Leaf</tissue>
    </source>
</reference>
<gene>
    <name evidence="2" type="ORF">GOP47_0023065</name>
</gene>
<name>A0A9D4U6M6_ADICA</name>
<evidence type="ECO:0000313" key="3">
    <source>
        <dbReference type="Proteomes" id="UP000886520"/>
    </source>
</evidence>
<feature type="compositionally biased region" description="Basic and acidic residues" evidence="1">
    <location>
        <begin position="91"/>
        <end position="110"/>
    </location>
</feature>
<keyword evidence="3" id="KW-1185">Reference proteome</keyword>
<feature type="compositionally biased region" description="Basic and acidic residues" evidence="1">
    <location>
        <begin position="56"/>
        <end position="84"/>
    </location>
</feature>
<comment type="caution">
    <text evidence="2">The sequence shown here is derived from an EMBL/GenBank/DDBJ whole genome shotgun (WGS) entry which is preliminary data.</text>
</comment>
<sequence length="198" mass="21927">MQEEGAIWGLHEGSTSTWRLEGKGCQIGALQEGRQGVAGGVCWLVRGRQGKTGQSRHLDDAHEAEGAAGQRDQRRELRAAERAASDWGPQGRKERGALKVRGSESKERVNDGPGGAAKGCLGTAKECCNSGRQRKLWQNMDRAEECKDWSRAMHERMRRACYHSRWSRNLFQCSKEMKMLTSGLPILAIYAGSIADAR</sequence>
<dbReference type="AlphaFoldDB" id="A0A9D4U6M6"/>